<evidence type="ECO:0000313" key="3">
    <source>
        <dbReference type="Proteomes" id="UP000253209"/>
    </source>
</evidence>
<keyword evidence="1" id="KW-0732">Signal</keyword>
<gene>
    <name evidence="2" type="ORF">DJ568_15230</name>
</gene>
<proteinExistence type="predicted"/>
<dbReference type="RefSeq" id="WP_114006155.1">
    <property type="nucleotide sequence ID" value="NZ_QGDC01000009.1"/>
</dbReference>
<sequence length="149" mass="16786">MKKMLRLSLAIAIAMFVCSTSFADTKPPKKSSKPQTDVIKAVFVLKFTPISGSPGWNNIKAYLLKVNYTTQEYSPLTATNDYTLTLGEPEWTPVYQDFYSGSYYRDFGSHTWTTSMNMSFTISPTFQGPYPLHNQVVMESHLSGFTLVP</sequence>
<feature type="chain" id="PRO_5016958615" evidence="1">
    <location>
        <begin position="24"/>
        <end position="149"/>
    </location>
</feature>
<name>A0A367GKP2_9SPHI</name>
<reference evidence="2 3" key="1">
    <citation type="submission" date="2018-05" db="EMBL/GenBank/DDBJ databases">
        <title>Mucilaginibacter hurinus sp. nov., isolated from briquette warehouse soil.</title>
        <authorList>
            <person name="Choi L."/>
        </authorList>
    </citation>
    <scope>NUCLEOTIDE SEQUENCE [LARGE SCALE GENOMIC DNA]</scope>
    <source>
        <strain evidence="2 3">ZR32</strain>
    </source>
</reference>
<organism evidence="2 3">
    <name type="scientific">Mucilaginibacter hurinus</name>
    <dbReference type="NCBI Taxonomy" id="2201324"/>
    <lineage>
        <taxon>Bacteria</taxon>
        <taxon>Pseudomonadati</taxon>
        <taxon>Bacteroidota</taxon>
        <taxon>Sphingobacteriia</taxon>
        <taxon>Sphingobacteriales</taxon>
        <taxon>Sphingobacteriaceae</taxon>
        <taxon>Mucilaginibacter</taxon>
    </lineage>
</organism>
<dbReference type="EMBL" id="QGDC01000009">
    <property type="protein sequence ID" value="RCH53890.1"/>
    <property type="molecule type" value="Genomic_DNA"/>
</dbReference>
<evidence type="ECO:0000256" key="1">
    <source>
        <dbReference type="SAM" id="SignalP"/>
    </source>
</evidence>
<accession>A0A367GKP2</accession>
<evidence type="ECO:0000313" key="2">
    <source>
        <dbReference type="EMBL" id="RCH53890.1"/>
    </source>
</evidence>
<keyword evidence="3" id="KW-1185">Reference proteome</keyword>
<comment type="caution">
    <text evidence="2">The sequence shown here is derived from an EMBL/GenBank/DDBJ whole genome shotgun (WGS) entry which is preliminary data.</text>
</comment>
<dbReference type="Proteomes" id="UP000253209">
    <property type="component" value="Unassembled WGS sequence"/>
</dbReference>
<feature type="signal peptide" evidence="1">
    <location>
        <begin position="1"/>
        <end position="23"/>
    </location>
</feature>
<dbReference type="AlphaFoldDB" id="A0A367GKP2"/>
<protein>
    <submittedName>
        <fullName evidence="2">Uncharacterized protein</fullName>
    </submittedName>
</protein>